<dbReference type="STRING" id="1748243.Tel_01715"/>
<keyword evidence="3" id="KW-1185">Reference proteome</keyword>
<evidence type="ECO:0000313" key="3">
    <source>
        <dbReference type="Proteomes" id="UP000055136"/>
    </source>
</evidence>
<protein>
    <recommendedName>
        <fullName evidence="1">Tll0287-like domain-containing protein</fullName>
    </recommendedName>
</protein>
<dbReference type="KEGG" id="tee:Tel_01715"/>
<accession>A0A0S2TA12</accession>
<dbReference type="InterPro" id="IPR021796">
    <property type="entry name" value="Tll0287-like_dom"/>
</dbReference>
<dbReference type="Pfam" id="PF11845">
    <property type="entry name" value="Tll0287-like"/>
    <property type="match status" value="1"/>
</dbReference>
<evidence type="ECO:0000259" key="1">
    <source>
        <dbReference type="Pfam" id="PF11845"/>
    </source>
</evidence>
<name>A0A0S2TA12_9GAMM</name>
<sequence length="156" mass="17293">MQTLGRTLQQTMKQEGPVAAIKVCSAVAPSIAGELSRQNGWRITRVGTRVRNPMLGMPDAWEQQVLTQFQARAAAGESFKEMSHAEIVAEPNGRYFRFMKAIGTQARCLTCHGPVGQIPAPVHAILKQQYPFDAATGYRQGDLRGAVSIKYRFERM</sequence>
<proteinExistence type="predicted"/>
<dbReference type="Proteomes" id="UP000055136">
    <property type="component" value="Chromosome"/>
</dbReference>
<evidence type="ECO:0000313" key="2">
    <source>
        <dbReference type="EMBL" id="ALP51955.1"/>
    </source>
</evidence>
<feature type="domain" description="Tll0287-like" evidence="1">
    <location>
        <begin position="10"/>
        <end position="150"/>
    </location>
</feature>
<organism evidence="2 3">
    <name type="scientific">Candidatus Tenderia electrophaga</name>
    <dbReference type="NCBI Taxonomy" id="1748243"/>
    <lineage>
        <taxon>Bacteria</taxon>
        <taxon>Pseudomonadati</taxon>
        <taxon>Pseudomonadota</taxon>
        <taxon>Gammaproteobacteria</taxon>
        <taxon>Candidatus Tenderiales</taxon>
        <taxon>Candidatus Tenderiaceae</taxon>
        <taxon>Candidatus Tenderia</taxon>
    </lineage>
</organism>
<dbReference type="AlphaFoldDB" id="A0A0S2TA12"/>
<gene>
    <name evidence="2" type="ORF">Tel_01715</name>
</gene>
<dbReference type="EMBL" id="CP013099">
    <property type="protein sequence ID" value="ALP51955.1"/>
    <property type="molecule type" value="Genomic_DNA"/>
</dbReference>
<reference evidence="2" key="1">
    <citation type="submission" date="2015-10" db="EMBL/GenBank/DDBJ databases">
        <title>Description of Candidatus Tenderia electrophaga gen. nov, sp. nov., an Uncultivated Electroautotroph from a Biocathode Enrichment.</title>
        <authorList>
            <person name="Eddie B.J."/>
            <person name="Malanoski A.P."/>
            <person name="Wang Z."/>
            <person name="Hall R.J."/>
            <person name="Oh S.D."/>
            <person name="Heiner C."/>
            <person name="Lin B."/>
            <person name="Strycharz-Glaven S.M."/>
        </authorList>
    </citation>
    <scope>NUCLEOTIDE SEQUENCE [LARGE SCALE GENOMIC DNA]</scope>
    <source>
        <strain evidence="2">NRL1</strain>
    </source>
</reference>